<evidence type="ECO:0000256" key="1">
    <source>
        <dbReference type="ARBA" id="ARBA00023015"/>
    </source>
</evidence>
<reference evidence="6 7" key="1">
    <citation type="submission" date="2014-12" db="EMBL/GenBank/DDBJ databases">
        <title>Genome sequencing of Photobacterium gaetbulicola AD005a.</title>
        <authorList>
            <person name="Adrian T.G.S."/>
            <person name="Chan K.G."/>
        </authorList>
    </citation>
    <scope>NUCLEOTIDE SEQUENCE [LARGE SCALE GENOMIC DNA]</scope>
    <source>
        <strain evidence="6 7">AD005a</strain>
    </source>
</reference>
<feature type="DNA-binding region" description="H-T-H motif" evidence="4">
    <location>
        <begin position="29"/>
        <end position="48"/>
    </location>
</feature>
<evidence type="ECO:0000313" key="7">
    <source>
        <dbReference type="Proteomes" id="UP000031278"/>
    </source>
</evidence>
<dbReference type="InterPro" id="IPR039536">
    <property type="entry name" value="TetR_C_Proteobacteria"/>
</dbReference>
<dbReference type="PANTHER" id="PTHR30055">
    <property type="entry name" value="HTH-TYPE TRANSCRIPTIONAL REGULATOR RUTR"/>
    <property type="match status" value="1"/>
</dbReference>
<dbReference type="Gene3D" id="1.10.10.60">
    <property type="entry name" value="Homeodomain-like"/>
    <property type="match status" value="1"/>
</dbReference>
<accession>A0A0B9GTA3</accession>
<dbReference type="Pfam" id="PF00440">
    <property type="entry name" value="TetR_N"/>
    <property type="match status" value="1"/>
</dbReference>
<comment type="caution">
    <text evidence="6">The sequence shown here is derived from an EMBL/GenBank/DDBJ whole genome shotgun (WGS) entry which is preliminary data.</text>
</comment>
<keyword evidence="3" id="KW-0804">Transcription</keyword>
<dbReference type="PROSITE" id="PS50977">
    <property type="entry name" value="HTH_TETR_2"/>
    <property type="match status" value="1"/>
</dbReference>
<name>A0A0B9GTA3_9GAMM</name>
<organism evidence="6 7">
    <name type="scientific">Photobacterium gaetbulicola</name>
    <dbReference type="NCBI Taxonomy" id="1295392"/>
    <lineage>
        <taxon>Bacteria</taxon>
        <taxon>Pseudomonadati</taxon>
        <taxon>Pseudomonadota</taxon>
        <taxon>Gammaproteobacteria</taxon>
        <taxon>Vibrionales</taxon>
        <taxon>Vibrionaceae</taxon>
        <taxon>Photobacterium</taxon>
    </lineage>
</organism>
<dbReference type="PRINTS" id="PR00455">
    <property type="entry name" value="HTHTETR"/>
</dbReference>
<gene>
    <name evidence="6" type="ORF">RJ45_19760</name>
</gene>
<dbReference type="AlphaFoldDB" id="A0A0B9GTA3"/>
<evidence type="ECO:0000256" key="2">
    <source>
        <dbReference type="ARBA" id="ARBA00023125"/>
    </source>
</evidence>
<dbReference type="InterPro" id="IPR036271">
    <property type="entry name" value="Tet_transcr_reg_TetR-rel_C_sf"/>
</dbReference>
<evidence type="ECO:0000256" key="3">
    <source>
        <dbReference type="ARBA" id="ARBA00023163"/>
    </source>
</evidence>
<evidence type="ECO:0000256" key="4">
    <source>
        <dbReference type="PROSITE-ProRule" id="PRU00335"/>
    </source>
</evidence>
<dbReference type="InterPro" id="IPR050109">
    <property type="entry name" value="HTH-type_TetR-like_transc_reg"/>
</dbReference>
<dbReference type="GO" id="GO:0003700">
    <property type="term" value="F:DNA-binding transcription factor activity"/>
    <property type="evidence" value="ECO:0007669"/>
    <property type="project" value="TreeGrafter"/>
</dbReference>
<proteinExistence type="predicted"/>
<dbReference type="SUPFAM" id="SSF46689">
    <property type="entry name" value="Homeodomain-like"/>
    <property type="match status" value="1"/>
</dbReference>
<dbReference type="InterPro" id="IPR009057">
    <property type="entry name" value="Homeodomain-like_sf"/>
</dbReference>
<keyword evidence="1" id="KW-0805">Transcription regulation</keyword>
<dbReference type="Pfam" id="PF14246">
    <property type="entry name" value="TetR_C_7"/>
    <property type="match status" value="1"/>
</dbReference>
<keyword evidence="2 4" id="KW-0238">DNA-binding</keyword>
<dbReference type="FunFam" id="1.10.10.60:FF:000141">
    <property type="entry name" value="TetR family transcriptional regulator"/>
    <property type="match status" value="1"/>
</dbReference>
<dbReference type="InterPro" id="IPR001647">
    <property type="entry name" value="HTH_TetR"/>
</dbReference>
<feature type="domain" description="HTH tetR-type" evidence="5">
    <location>
        <begin position="6"/>
        <end position="66"/>
    </location>
</feature>
<protein>
    <submittedName>
        <fullName evidence="6">TetR family transcriptional regulator</fullName>
    </submittedName>
</protein>
<evidence type="ECO:0000313" key="6">
    <source>
        <dbReference type="EMBL" id="KHT61996.1"/>
    </source>
</evidence>
<evidence type="ECO:0000259" key="5">
    <source>
        <dbReference type="PROSITE" id="PS50977"/>
    </source>
</evidence>
<dbReference type="EMBL" id="JWLZ01000186">
    <property type="protein sequence ID" value="KHT61996.1"/>
    <property type="molecule type" value="Genomic_DNA"/>
</dbReference>
<dbReference type="SUPFAM" id="SSF48498">
    <property type="entry name" value="Tetracyclin repressor-like, C-terminal domain"/>
    <property type="match status" value="1"/>
</dbReference>
<dbReference type="GO" id="GO:0000976">
    <property type="term" value="F:transcription cis-regulatory region binding"/>
    <property type="evidence" value="ECO:0007669"/>
    <property type="project" value="TreeGrafter"/>
</dbReference>
<dbReference type="PANTHER" id="PTHR30055:SF224">
    <property type="entry name" value="TRANSCRIPTIONAL REGULATOR TETR FAMILY"/>
    <property type="match status" value="1"/>
</dbReference>
<dbReference type="Proteomes" id="UP000031278">
    <property type="component" value="Unassembled WGS sequence"/>
</dbReference>
<dbReference type="Gene3D" id="1.10.357.10">
    <property type="entry name" value="Tetracycline Repressor, domain 2"/>
    <property type="match status" value="1"/>
</dbReference>
<sequence>MAKVAEIKQENIICAALEIFSEKGLELASMEAISKKAEVSKRTLYKYYPTKESLFEVIVERLVSNVKVISSIPFFPDQDIADQLTHIAHKEVELLCSPSFMAVARVVMSECIRSKELATLMVDKFQPLDGCHGLSQWIQDGVKAGKLEVAHPEIASEQFIASLKATIFWPQIMAHMPAPGLEVQQATIESAVKQFIAAYEVN</sequence>
<dbReference type="RefSeq" id="WP_039466254.1">
    <property type="nucleotide sequence ID" value="NZ_JWLZ01000186.1"/>
</dbReference>